<keyword evidence="14" id="KW-1185">Reference proteome</keyword>
<evidence type="ECO:0000313" key="13">
    <source>
        <dbReference type="EMBL" id="MBA5778397.1"/>
    </source>
</evidence>
<dbReference type="Pfam" id="PF19279">
    <property type="entry name" value="YegS_C"/>
    <property type="match status" value="1"/>
</dbReference>
<dbReference type="Pfam" id="PF00781">
    <property type="entry name" value="DAGK_cat"/>
    <property type="match status" value="1"/>
</dbReference>
<evidence type="ECO:0000256" key="3">
    <source>
        <dbReference type="ARBA" id="ARBA00022679"/>
    </source>
</evidence>
<dbReference type="NCBIfam" id="TIGR00147">
    <property type="entry name" value="YegS/Rv2252/BmrU family lipid kinase"/>
    <property type="match status" value="1"/>
</dbReference>
<reference evidence="13 14" key="1">
    <citation type="submission" date="2020-07" db="EMBL/GenBank/DDBJ databases">
        <title>Stappia sp., F7233, whole genome shotgun sequencing project.</title>
        <authorList>
            <person name="Jiang S."/>
            <person name="Liu Z.W."/>
            <person name="Du Z.J."/>
        </authorList>
    </citation>
    <scope>NUCLEOTIDE SEQUENCE [LARGE SCALE GENOMIC DNA]</scope>
    <source>
        <strain evidence="13 14">F7233</strain>
    </source>
</reference>
<proteinExistence type="predicted"/>
<keyword evidence="10" id="KW-0594">Phospholipid biosynthesis</keyword>
<evidence type="ECO:0000259" key="12">
    <source>
        <dbReference type="PROSITE" id="PS50146"/>
    </source>
</evidence>
<dbReference type="InterPro" id="IPR001206">
    <property type="entry name" value="Diacylglycerol_kinase_cat_dom"/>
</dbReference>
<evidence type="ECO:0000256" key="4">
    <source>
        <dbReference type="ARBA" id="ARBA00022723"/>
    </source>
</evidence>
<evidence type="ECO:0000256" key="11">
    <source>
        <dbReference type="ARBA" id="ARBA00023264"/>
    </source>
</evidence>
<evidence type="ECO:0000256" key="9">
    <source>
        <dbReference type="ARBA" id="ARBA00023098"/>
    </source>
</evidence>
<dbReference type="PANTHER" id="PTHR12358:SF106">
    <property type="entry name" value="LIPID KINASE YEGS"/>
    <property type="match status" value="1"/>
</dbReference>
<gene>
    <name evidence="13" type="ORF">H2509_14805</name>
</gene>
<evidence type="ECO:0000256" key="2">
    <source>
        <dbReference type="ARBA" id="ARBA00022516"/>
    </source>
</evidence>
<dbReference type="InterPro" id="IPR017438">
    <property type="entry name" value="ATP-NAD_kinase_N"/>
</dbReference>
<dbReference type="GO" id="GO:0005886">
    <property type="term" value="C:plasma membrane"/>
    <property type="evidence" value="ECO:0007669"/>
    <property type="project" value="TreeGrafter"/>
</dbReference>
<dbReference type="PANTHER" id="PTHR12358">
    <property type="entry name" value="SPHINGOSINE KINASE"/>
    <property type="match status" value="1"/>
</dbReference>
<evidence type="ECO:0000256" key="8">
    <source>
        <dbReference type="ARBA" id="ARBA00022842"/>
    </source>
</evidence>
<accession>A0A839AI29</accession>
<dbReference type="SUPFAM" id="SSF111331">
    <property type="entry name" value="NAD kinase/diacylglycerol kinase-like"/>
    <property type="match status" value="1"/>
</dbReference>
<dbReference type="Proteomes" id="UP000541109">
    <property type="component" value="Unassembled WGS sequence"/>
</dbReference>
<comment type="caution">
    <text evidence="13">The sequence shown here is derived from an EMBL/GenBank/DDBJ whole genome shotgun (WGS) entry which is preliminary data.</text>
</comment>
<evidence type="ECO:0000313" key="14">
    <source>
        <dbReference type="Proteomes" id="UP000541109"/>
    </source>
</evidence>
<name>A0A839AI29_9HYPH</name>
<keyword evidence="8" id="KW-0460">Magnesium</keyword>
<evidence type="ECO:0000256" key="6">
    <source>
        <dbReference type="ARBA" id="ARBA00022777"/>
    </source>
</evidence>
<dbReference type="PROSITE" id="PS50146">
    <property type="entry name" value="DAGK"/>
    <property type="match status" value="1"/>
</dbReference>
<keyword evidence="5" id="KW-0547">Nucleotide-binding</keyword>
<dbReference type="GO" id="GO:0016301">
    <property type="term" value="F:kinase activity"/>
    <property type="evidence" value="ECO:0007669"/>
    <property type="project" value="UniProtKB-KW"/>
</dbReference>
<evidence type="ECO:0000256" key="5">
    <source>
        <dbReference type="ARBA" id="ARBA00022741"/>
    </source>
</evidence>
<dbReference type="GO" id="GO:0008654">
    <property type="term" value="P:phospholipid biosynthetic process"/>
    <property type="evidence" value="ECO:0007669"/>
    <property type="project" value="UniProtKB-KW"/>
</dbReference>
<dbReference type="SMART" id="SM00046">
    <property type="entry name" value="DAGKc"/>
    <property type="match status" value="1"/>
</dbReference>
<dbReference type="GO" id="GO:0005524">
    <property type="term" value="F:ATP binding"/>
    <property type="evidence" value="ECO:0007669"/>
    <property type="project" value="UniProtKB-KW"/>
</dbReference>
<evidence type="ECO:0000256" key="1">
    <source>
        <dbReference type="ARBA" id="ARBA00001946"/>
    </source>
</evidence>
<organism evidence="13 14">
    <name type="scientific">Stappia albiluteola</name>
    <dbReference type="NCBI Taxonomy" id="2758565"/>
    <lineage>
        <taxon>Bacteria</taxon>
        <taxon>Pseudomonadati</taxon>
        <taxon>Pseudomonadota</taxon>
        <taxon>Alphaproteobacteria</taxon>
        <taxon>Hyphomicrobiales</taxon>
        <taxon>Stappiaceae</taxon>
        <taxon>Stappia</taxon>
    </lineage>
</organism>
<dbReference type="EMBL" id="JACFXV010000062">
    <property type="protein sequence ID" value="MBA5778397.1"/>
    <property type="molecule type" value="Genomic_DNA"/>
</dbReference>
<keyword evidence="2" id="KW-0444">Lipid biosynthesis</keyword>
<keyword evidence="3" id="KW-0808">Transferase</keyword>
<dbReference type="RefSeq" id="WP_182166599.1">
    <property type="nucleotide sequence ID" value="NZ_JACFXV010000062.1"/>
</dbReference>
<keyword evidence="9" id="KW-0443">Lipid metabolism</keyword>
<evidence type="ECO:0000256" key="7">
    <source>
        <dbReference type="ARBA" id="ARBA00022840"/>
    </source>
</evidence>
<dbReference type="Gene3D" id="3.40.50.10330">
    <property type="entry name" value="Probable inorganic polyphosphate/atp-NAD kinase, domain 1"/>
    <property type="match status" value="1"/>
</dbReference>
<evidence type="ECO:0000256" key="10">
    <source>
        <dbReference type="ARBA" id="ARBA00023209"/>
    </source>
</evidence>
<dbReference type="Gene3D" id="2.60.200.40">
    <property type="match status" value="1"/>
</dbReference>
<dbReference type="InterPro" id="IPR016064">
    <property type="entry name" value="NAD/diacylglycerol_kinase_sf"/>
</dbReference>
<keyword evidence="4" id="KW-0479">Metal-binding</keyword>
<keyword evidence="6 13" id="KW-0418">Kinase</keyword>
<keyword evidence="7" id="KW-0067">ATP-binding</keyword>
<protein>
    <submittedName>
        <fullName evidence="13">Diacylglycerol kinase family lipid kinase</fullName>
    </submittedName>
</protein>
<dbReference type="InterPro" id="IPR005218">
    <property type="entry name" value="Diacylglycerol/lipid_kinase"/>
</dbReference>
<keyword evidence="11" id="KW-1208">Phospholipid metabolism</keyword>
<dbReference type="InterPro" id="IPR050187">
    <property type="entry name" value="Lipid_Phosphate_FormReg"/>
</dbReference>
<dbReference type="AlphaFoldDB" id="A0A839AI29"/>
<dbReference type="GO" id="GO:0046872">
    <property type="term" value="F:metal ion binding"/>
    <property type="evidence" value="ECO:0007669"/>
    <property type="project" value="UniProtKB-KW"/>
</dbReference>
<feature type="domain" description="DAGKc" evidence="12">
    <location>
        <begin position="9"/>
        <end position="139"/>
    </location>
</feature>
<sequence length="304" mass="32081">MTGNAAPSGEPAEILILANPTAGSFDARLLEAVSRLLTESGRSVRLHLTQRAGEIGAICAEPSLSAGIIVVAGGDGSVNEALGGLVLHAAPPALAVIPFGTANVLAQELRLPFKAHAIAEMILDDRRVPLHHGLANGRPFVLMASAGFDAEVVHAVPLAMKRRYGKLSYVATALKRFAARRPKAPLTIKTSEKTISARLAVVTNGRCYGGAFVICPDASVTRSGLHLIALERDDAPFLLRAGLALAFRRLHKMRGVRCFAANRVEITAEEPVAAQIDGDPFATTPLLIESGGESIPFIVPRPNF</sequence>
<dbReference type="InterPro" id="IPR045540">
    <property type="entry name" value="YegS/DAGK_C"/>
</dbReference>
<comment type="cofactor">
    <cofactor evidence="1">
        <name>Mg(2+)</name>
        <dbReference type="ChEBI" id="CHEBI:18420"/>
    </cofactor>
</comment>